<gene>
    <name evidence="4" type="ORF">IAD15_00660</name>
</gene>
<name>A0A9D1HKX6_9FIRM</name>
<dbReference type="Pfam" id="PF13673">
    <property type="entry name" value="Acetyltransf_10"/>
    <property type="match status" value="1"/>
</dbReference>
<keyword evidence="1" id="KW-0808">Transferase</keyword>
<reference evidence="4" key="2">
    <citation type="journal article" date="2021" name="PeerJ">
        <title>Extensive microbial diversity within the chicken gut microbiome revealed by metagenomics and culture.</title>
        <authorList>
            <person name="Gilroy R."/>
            <person name="Ravi A."/>
            <person name="Getino M."/>
            <person name="Pursley I."/>
            <person name="Horton D.L."/>
            <person name="Alikhan N.F."/>
            <person name="Baker D."/>
            <person name="Gharbi K."/>
            <person name="Hall N."/>
            <person name="Watson M."/>
            <person name="Adriaenssens E.M."/>
            <person name="Foster-Nyarko E."/>
            <person name="Jarju S."/>
            <person name="Secka A."/>
            <person name="Antonio M."/>
            <person name="Oren A."/>
            <person name="Chaudhuri R.R."/>
            <person name="La Ragione R."/>
            <person name="Hildebrand F."/>
            <person name="Pallen M.J."/>
        </authorList>
    </citation>
    <scope>NUCLEOTIDE SEQUENCE</scope>
    <source>
        <strain evidence="4">CHK195-11698</strain>
    </source>
</reference>
<dbReference type="PANTHER" id="PTHR43877">
    <property type="entry name" value="AMINOALKYLPHOSPHONATE N-ACETYLTRANSFERASE-RELATED-RELATED"/>
    <property type="match status" value="1"/>
</dbReference>
<dbReference type="PANTHER" id="PTHR43877:SF2">
    <property type="entry name" value="AMINOALKYLPHOSPHONATE N-ACETYLTRANSFERASE-RELATED"/>
    <property type="match status" value="1"/>
</dbReference>
<dbReference type="GO" id="GO:0016747">
    <property type="term" value="F:acyltransferase activity, transferring groups other than amino-acyl groups"/>
    <property type="evidence" value="ECO:0007669"/>
    <property type="project" value="InterPro"/>
</dbReference>
<dbReference type="CDD" id="cd04301">
    <property type="entry name" value="NAT_SF"/>
    <property type="match status" value="1"/>
</dbReference>
<organism evidence="4 5">
    <name type="scientific">Candidatus Fimiplasma intestinipullorum</name>
    <dbReference type="NCBI Taxonomy" id="2840825"/>
    <lineage>
        <taxon>Bacteria</taxon>
        <taxon>Bacillati</taxon>
        <taxon>Bacillota</taxon>
        <taxon>Clostridia</taxon>
        <taxon>Eubacteriales</taxon>
        <taxon>Candidatus Fimiplasma</taxon>
    </lineage>
</organism>
<dbReference type="PROSITE" id="PS51186">
    <property type="entry name" value="GNAT"/>
    <property type="match status" value="1"/>
</dbReference>
<evidence type="ECO:0000313" key="5">
    <source>
        <dbReference type="Proteomes" id="UP000824175"/>
    </source>
</evidence>
<sequence length="142" mass="16135">MIQIYDKLPEAAKRIREEVFMKEQGFQDEFDNLDAISRHVVIEVDGIPAGTCRFYQGETPSTWVIGRVAVSQAYRGRHLGSLLIEAAEKDASQKQAERMILHAQCTAAPFYEKLGYKGFGEVDEDEGCPHIWMEKDLLKAEK</sequence>
<dbReference type="Proteomes" id="UP000824175">
    <property type="component" value="Unassembled WGS sequence"/>
</dbReference>
<dbReference type="SUPFAM" id="SSF55729">
    <property type="entry name" value="Acyl-CoA N-acyltransferases (Nat)"/>
    <property type="match status" value="1"/>
</dbReference>
<dbReference type="InterPro" id="IPR000182">
    <property type="entry name" value="GNAT_dom"/>
</dbReference>
<proteinExistence type="predicted"/>
<dbReference type="EMBL" id="DVMJ01000005">
    <property type="protein sequence ID" value="HIU12575.1"/>
    <property type="molecule type" value="Genomic_DNA"/>
</dbReference>
<dbReference type="Gene3D" id="3.40.630.30">
    <property type="match status" value="1"/>
</dbReference>
<dbReference type="InterPro" id="IPR016181">
    <property type="entry name" value="Acyl_CoA_acyltransferase"/>
</dbReference>
<evidence type="ECO:0000256" key="2">
    <source>
        <dbReference type="ARBA" id="ARBA00023315"/>
    </source>
</evidence>
<feature type="domain" description="N-acetyltransferase" evidence="3">
    <location>
        <begin position="1"/>
        <end position="138"/>
    </location>
</feature>
<comment type="caution">
    <text evidence="4">The sequence shown here is derived from an EMBL/GenBank/DDBJ whole genome shotgun (WGS) entry which is preliminary data.</text>
</comment>
<keyword evidence="2" id="KW-0012">Acyltransferase</keyword>
<reference evidence="4" key="1">
    <citation type="submission" date="2020-10" db="EMBL/GenBank/DDBJ databases">
        <authorList>
            <person name="Gilroy R."/>
        </authorList>
    </citation>
    <scope>NUCLEOTIDE SEQUENCE</scope>
    <source>
        <strain evidence="4">CHK195-11698</strain>
    </source>
</reference>
<accession>A0A9D1HKX6</accession>
<evidence type="ECO:0000259" key="3">
    <source>
        <dbReference type="PROSITE" id="PS51186"/>
    </source>
</evidence>
<dbReference type="AlphaFoldDB" id="A0A9D1HKX6"/>
<evidence type="ECO:0000256" key="1">
    <source>
        <dbReference type="ARBA" id="ARBA00022679"/>
    </source>
</evidence>
<protein>
    <submittedName>
        <fullName evidence="4">GNAT family N-acetyltransferase</fullName>
    </submittedName>
</protein>
<evidence type="ECO:0000313" key="4">
    <source>
        <dbReference type="EMBL" id="HIU12575.1"/>
    </source>
</evidence>
<dbReference type="InterPro" id="IPR050832">
    <property type="entry name" value="Bact_Acetyltransf"/>
</dbReference>